<comment type="caution">
    <text evidence="4">The sequence shown here is derived from an EMBL/GenBank/DDBJ whole genome shotgun (WGS) entry which is preliminary data.</text>
</comment>
<dbReference type="InterPro" id="IPR037455">
    <property type="entry name" value="LucA/IucC-like"/>
</dbReference>
<dbReference type="RefSeq" id="WP_105863896.1">
    <property type="nucleotide sequence ID" value="NZ_PUEJ01000007.1"/>
</dbReference>
<dbReference type="Pfam" id="PF06276">
    <property type="entry name" value="FhuF"/>
    <property type="match status" value="1"/>
</dbReference>
<protein>
    <submittedName>
        <fullName evidence="4">IucA/IucC family protein</fullName>
    </submittedName>
</protein>
<dbReference type="AlphaFoldDB" id="A0A2S9Q975"/>
<dbReference type="OrthoDB" id="495728at2"/>
<name>A0A2S9Q975_9HYPH</name>
<dbReference type="Pfam" id="PF04183">
    <property type="entry name" value="IucA_IucC"/>
    <property type="match status" value="1"/>
</dbReference>
<evidence type="ECO:0000259" key="3">
    <source>
        <dbReference type="Pfam" id="PF06276"/>
    </source>
</evidence>
<proteinExistence type="inferred from homology"/>
<reference evidence="4 5" key="1">
    <citation type="submission" date="2018-02" db="EMBL/GenBank/DDBJ databases">
        <title>Whole genome sequencing of endophytic bacterium.</title>
        <authorList>
            <person name="Eedara R."/>
            <person name="Podile A.R."/>
        </authorList>
    </citation>
    <scope>NUCLEOTIDE SEQUENCE [LARGE SCALE GENOMIC DNA]</scope>
    <source>
        <strain evidence="4 5">RP1T</strain>
    </source>
</reference>
<evidence type="ECO:0000313" key="5">
    <source>
        <dbReference type="Proteomes" id="UP000237682"/>
    </source>
</evidence>
<keyword evidence="5" id="KW-1185">Reference proteome</keyword>
<sequence length="596" mass="65821">MNAIDLIRRSIDTAHDVSMRAFLNSLMREWQGWTMEHEDGSAGNGWLLARFPLPRRGGHVAIEVTHRSRVAYHGFRPPFLEFSGATPPRPISFQEFVFLLASEPDIVGSADKDRSLTFLSRVFDSIRNIEDVTARVPSPDVYFAQRDPSFAEAEGSLRFGHAVHPTPRSRDQFTLEDSRRFAPEYRRGFALRWWAADPALVLQDSSRTQSAAELCQALAASDPAMDPEVVQAAKNRVLLPMHPWQAAQLALDPAIDGLFRRGFLQDLGHAGSPWQATSSLRAIHAPHADWMLKFSLSLRLTNSRRVIETRECERGIEIDRLLAGEVGRTIARRFPSFKVMGEPAYLLLRDADGQALPQTTVILRENPFKGDSQPSAAVLAALCEIYPDGHDSALAAVVRRIAGQEPADPAGVARRWFRQFLDKVVAPFLQIQADIGLLFGAHQQNIVVELAEGWPAGVHFRDCQGTGYIREFLPELAAKAPGSPMRAGHVFNSSDAARLVGYYLLVNSVFAVIGALGTSRLIAEDILIGDLRFFLEELAALPLADKTCLTYLLDAPTLGSKGNFMICFRNINENTEVTDPLAGYVPLPNPIAEAAA</sequence>
<dbReference type="GO" id="GO:0019290">
    <property type="term" value="P:siderophore biosynthetic process"/>
    <property type="evidence" value="ECO:0007669"/>
    <property type="project" value="InterPro"/>
</dbReference>
<comment type="similarity">
    <text evidence="1">Belongs to the IucA/IucC family.</text>
</comment>
<dbReference type="InterPro" id="IPR022770">
    <property type="entry name" value="IucA/IucC-like_C"/>
</dbReference>
<dbReference type="EMBL" id="PUEJ01000007">
    <property type="protein sequence ID" value="PRH85901.1"/>
    <property type="molecule type" value="Genomic_DNA"/>
</dbReference>
<gene>
    <name evidence="4" type="ORF">C5L14_20390</name>
</gene>
<organism evidence="4 5">
    <name type="scientific">Labrys okinawensis</name>
    <dbReference type="NCBI Taxonomy" id="346911"/>
    <lineage>
        <taxon>Bacteria</taxon>
        <taxon>Pseudomonadati</taxon>
        <taxon>Pseudomonadota</taxon>
        <taxon>Alphaproteobacteria</taxon>
        <taxon>Hyphomicrobiales</taxon>
        <taxon>Xanthobacteraceae</taxon>
        <taxon>Labrys</taxon>
    </lineage>
</organism>
<dbReference type="InterPro" id="IPR007310">
    <property type="entry name" value="Aerobactin_biosyn_IucA/IucC_N"/>
</dbReference>
<accession>A0A2S9Q975</accession>
<evidence type="ECO:0000313" key="4">
    <source>
        <dbReference type="EMBL" id="PRH85901.1"/>
    </source>
</evidence>
<feature type="domain" description="Aerobactin siderophore biosynthesis IucA/IucC N-terminal" evidence="2">
    <location>
        <begin position="149"/>
        <end position="384"/>
    </location>
</feature>
<dbReference type="Proteomes" id="UP000237682">
    <property type="component" value="Unassembled WGS sequence"/>
</dbReference>
<evidence type="ECO:0000259" key="2">
    <source>
        <dbReference type="Pfam" id="PF04183"/>
    </source>
</evidence>
<evidence type="ECO:0000256" key="1">
    <source>
        <dbReference type="ARBA" id="ARBA00007832"/>
    </source>
</evidence>
<feature type="domain" description="Aerobactin siderophore biosynthesis IucA/IucC-like C-terminal" evidence="3">
    <location>
        <begin position="415"/>
        <end position="575"/>
    </location>
</feature>
<dbReference type="Gene3D" id="1.10.510.40">
    <property type="match status" value="1"/>
</dbReference>
<dbReference type="PANTHER" id="PTHR34384:SF5">
    <property type="entry name" value="L-2,3-DIAMINOPROPANOATE--CITRATE LIGASE"/>
    <property type="match status" value="1"/>
</dbReference>
<dbReference type="GO" id="GO:0016881">
    <property type="term" value="F:acid-amino acid ligase activity"/>
    <property type="evidence" value="ECO:0007669"/>
    <property type="project" value="UniProtKB-ARBA"/>
</dbReference>
<dbReference type="PANTHER" id="PTHR34384">
    <property type="entry name" value="L-2,3-DIAMINOPROPANOATE--CITRATE LIGASE"/>
    <property type="match status" value="1"/>
</dbReference>